<accession>A0A6J6QDH8</accession>
<dbReference type="Pfam" id="PF00578">
    <property type="entry name" value="AhpC-TSA"/>
    <property type="match status" value="1"/>
</dbReference>
<dbReference type="PROSITE" id="PS51352">
    <property type="entry name" value="THIOREDOXIN_2"/>
    <property type="match status" value="1"/>
</dbReference>
<proteinExistence type="predicted"/>
<evidence type="ECO:0000313" key="2">
    <source>
        <dbReference type="EMBL" id="CAB4708796.1"/>
    </source>
</evidence>
<evidence type="ECO:0000259" key="1">
    <source>
        <dbReference type="PROSITE" id="PS51352"/>
    </source>
</evidence>
<dbReference type="InterPro" id="IPR047262">
    <property type="entry name" value="PRX-like1"/>
</dbReference>
<dbReference type="AlphaFoldDB" id="A0A6J6QDH8"/>
<protein>
    <submittedName>
        <fullName evidence="2">Unannotated protein</fullName>
    </submittedName>
</protein>
<dbReference type="PANTHER" id="PTHR43640">
    <property type="entry name" value="OS07G0260300 PROTEIN"/>
    <property type="match status" value="1"/>
</dbReference>
<dbReference type="InterPro" id="IPR000866">
    <property type="entry name" value="AhpC/TSA"/>
</dbReference>
<organism evidence="2">
    <name type="scientific">freshwater metagenome</name>
    <dbReference type="NCBI Taxonomy" id="449393"/>
    <lineage>
        <taxon>unclassified sequences</taxon>
        <taxon>metagenomes</taxon>
        <taxon>ecological metagenomes</taxon>
    </lineage>
</organism>
<dbReference type="EMBL" id="CAEZXP010000008">
    <property type="protein sequence ID" value="CAB4708796.1"/>
    <property type="molecule type" value="Genomic_DNA"/>
</dbReference>
<dbReference type="InterPro" id="IPR013766">
    <property type="entry name" value="Thioredoxin_domain"/>
</dbReference>
<dbReference type="GO" id="GO:0016209">
    <property type="term" value="F:antioxidant activity"/>
    <property type="evidence" value="ECO:0007669"/>
    <property type="project" value="InterPro"/>
</dbReference>
<dbReference type="GO" id="GO:0016491">
    <property type="term" value="F:oxidoreductase activity"/>
    <property type="evidence" value="ECO:0007669"/>
    <property type="project" value="InterPro"/>
</dbReference>
<dbReference type="SUPFAM" id="SSF52833">
    <property type="entry name" value="Thioredoxin-like"/>
    <property type="match status" value="1"/>
</dbReference>
<dbReference type="CDD" id="cd02969">
    <property type="entry name" value="PRX_like1"/>
    <property type="match status" value="1"/>
</dbReference>
<name>A0A6J6QDH8_9ZZZZ</name>
<dbReference type="InterPro" id="IPR036249">
    <property type="entry name" value="Thioredoxin-like_sf"/>
</dbReference>
<dbReference type="Gene3D" id="3.40.30.10">
    <property type="entry name" value="Glutaredoxin"/>
    <property type="match status" value="1"/>
</dbReference>
<gene>
    <name evidence="2" type="ORF">UFOPK2399_01859</name>
</gene>
<reference evidence="2" key="1">
    <citation type="submission" date="2020-05" db="EMBL/GenBank/DDBJ databases">
        <authorList>
            <person name="Chiriac C."/>
            <person name="Salcher M."/>
            <person name="Ghai R."/>
            <person name="Kavagutti S V."/>
        </authorList>
    </citation>
    <scope>NUCLEOTIDE SEQUENCE</scope>
</reference>
<feature type="domain" description="Thioredoxin" evidence="1">
    <location>
        <begin position="3"/>
        <end position="156"/>
    </location>
</feature>
<dbReference type="PANTHER" id="PTHR43640:SF1">
    <property type="entry name" value="THIOREDOXIN-DEPENDENT PEROXIREDOXIN"/>
    <property type="match status" value="1"/>
</dbReference>
<sequence length="176" mass="19382">MSIALGSPAPSFALRSVDGSTRVLSDYADAAILVLVQSCNHCPYVLAWEGRLAAITSDYSSRGVAVVAVNSNDPDRYPEDAYERMCERAVAEVFPFDYLHDEHQQLAKALGAERTPEVFVFDHDRTLRYHGAIDDSRDEDTVRTHFLRDALDALLAGTVPPAADTPPVGCSVKWRE</sequence>